<evidence type="ECO:0000313" key="2">
    <source>
        <dbReference type="Proteomes" id="UP000317078"/>
    </source>
</evidence>
<dbReference type="Proteomes" id="UP000317078">
    <property type="component" value="Unassembled WGS sequence"/>
</dbReference>
<evidence type="ECO:0000313" key="1">
    <source>
        <dbReference type="EMBL" id="TPG46029.1"/>
    </source>
</evidence>
<gene>
    <name evidence="1" type="ORF">EAH89_25190</name>
</gene>
<name>A0A502F9I9_9PROT</name>
<keyword evidence="2" id="KW-1185">Reference proteome</keyword>
<dbReference type="CDD" id="cd09117">
    <property type="entry name" value="PLDc_Bfil_DEXD_like"/>
    <property type="match status" value="1"/>
</dbReference>
<dbReference type="SUPFAM" id="SSF56024">
    <property type="entry name" value="Phospholipase D/nuclease"/>
    <property type="match status" value="1"/>
</dbReference>
<protein>
    <submittedName>
        <fullName evidence="1">Uncharacterized protein</fullName>
    </submittedName>
</protein>
<organism evidence="1 2">
    <name type="scientific">Muricoccus nepalensis</name>
    <dbReference type="NCBI Taxonomy" id="1854500"/>
    <lineage>
        <taxon>Bacteria</taxon>
        <taxon>Pseudomonadati</taxon>
        <taxon>Pseudomonadota</taxon>
        <taxon>Alphaproteobacteria</taxon>
        <taxon>Acetobacterales</taxon>
        <taxon>Roseomonadaceae</taxon>
        <taxon>Muricoccus</taxon>
    </lineage>
</organism>
<dbReference type="RefSeq" id="WP_140886486.1">
    <property type="nucleotide sequence ID" value="NZ_RCZP01000042.1"/>
</dbReference>
<sequence>MILTGDALHKAIKRILEGGSQDCAVAFWGAGSRSLLGSPATARIRVVCNLMSGATNPNEIERMMSQGIDVRQCDRLHAKLYVSDKEAVVTSANASTNGLGLQAGEQAHWIEAGVVVEAKEAQAWFNHLWEADSRPIERPDDIDTARRLFTKRQRRRPTRSFDAFDPDADDVPLFHWTCDAASSLDEAATSGVDGDPKKIRRRLEDGLEVTGPEDRAIPKCTWALSYSAGQGKPRKNSRIWWTCFGGPDAIVEHVKVREDGTKVDVMMTAEDAPPEPFKLDTRVRSAVLEVLSQDTYLDISVEGWGKGSFYTATQVALMRKAWSEVQKVYAGMAAKD</sequence>
<comment type="caution">
    <text evidence="1">The sequence shown here is derived from an EMBL/GenBank/DDBJ whole genome shotgun (WGS) entry which is preliminary data.</text>
</comment>
<dbReference type="AlphaFoldDB" id="A0A502F9I9"/>
<dbReference type="EMBL" id="RCZP01000042">
    <property type="protein sequence ID" value="TPG46029.1"/>
    <property type="molecule type" value="Genomic_DNA"/>
</dbReference>
<proteinExistence type="predicted"/>
<reference evidence="1 2" key="1">
    <citation type="journal article" date="2019" name="Environ. Microbiol.">
        <title>Species interactions and distinct microbial communities in high Arctic permafrost affected cryosols are associated with the CH4 and CO2 gas fluxes.</title>
        <authorList>
            <person name="Altshuler I."/>
            <person name="Hamel J."/>
            <person name="Turney S."/>
            <person name="Magnuson E."/>
            <person name="Levesque R."/>
            <person name="Greer C."/>
            <person name="Whyte L.G."/>
        </authorList>
    </citation>
    <scope>NUCLEOTIDE SEQUENCE [LARGE SCALE GENOMIC DNA]</scope>
    <source>
        <strain evidence="1 2">S9.3B</strain>
    </source>
</reference>
<dbReference type="OrthoDB" id="6933556at2"/>
<accession>A0A502F9I9</accession>
<dbReference type="Gene3D" id="3.30.870.10">
    <property type="entry name" value="Endonuclease Chain A"/>
    <property type="match status" value="1"/>
</dbReference>